<comment type="caution">
    <text evidence="2">The sequence shown here is derived from an EMBL/GenBank/DDBJ whole genome shotgun (WGS) entry which is preliminary data.</text>
</comment>
<evidence type="ECO:0000256" key="1">
    <source>
        <dbReference type="SAM" id="Phobius"/>
    </source>
</evidence>
<keyword evidence="1" id="KW-1133">Transmembrane helix</keyword>
<feature type="transmembrane region" description="Helical" evidence="1">
    <location>
        <begin position="158"/>
        <end position="177"/>
    </location>
</feature>
<feature type="transmembrane region" description="Helical" evidence="1">
    <location>
        <begin position="363"/>
        <end position="384"/>
    </location>
</feature>
<feature type="transmembrane region" description="Helical" evidence="1">
    <location>
        <begin position="240"/>
        <end position="262"/>
    </location>
</feature>
<feature type="transmembrane region" description="Helical" evidence="1">
    <location>
        <begin position="274"/>
        <end position="293"/>
    </location>
</feature>
<reference evidence="3" key="1">
    <citation type="journal article" date="2019" name="Int. J. Syst. Evol. Microbiol.">
        <title>The Global Catalogue of Microorganisms (GCM) 10K type strain sequencing project: providing services to taxonomists for standard genome sequencing and annotation.</title>
        <authorList>
            <consortium name="The Broad Institute Genomics Platform"/>
            <consortium name="The Broad Institute Genome Sequencing Center for Infectious Disease"/>
            <person name="Wu L."/>
            <person name="Ma J."/>
        </authorList>
    </citation>
    <scope>NUCLEOTIDE SEQUENCE [LARGE SCALE GENOMIC DNA]</scope>
    <source>
        <strain evidence="3">JCM 3399</strain>
    </source>
</reference>
<dbReference type="SUPFAM" id="SSF103473">
    <property type="entry name" value="MFS general substrate transporter"/>
    <property type="match status" value="1"/>
</dbReference>
<accession>A0ABQ2VA35</accession>
<dbReference type="Proteomes" id="UP000654471">
    <property type="component" value="Unassembled WGS sequence"/>
</dbReference>
<keyword evidence="3" id="KW-1185">Reference proteome</keyword>
<gene>
    <name evidence="2" type="ORF">GCM10010211_43370</name>
</gene>
<feature type="transmembrane region" description="Helical" evidence="1">
    <location>
        <begin position="299"/>
        <end position="317"/>
    </location>
</feature>
<keyword evidence="1" id="KW-0472">Membrane</keyword>
<feature type="transmembrane region" description="Helical" evidence="1">
    <location>
        <begin position="95"/>
        <end position="117"/>
    </location>
</feature>
<evidence type="ECO:0000313" key="2">
    <source>
        <dbReference type="EMBL" id="GGU72849.1"/>
    </source>
</evidence>
<feature type="transmembrane region" description="Helical" evidence="1">
    <location>
        <begin position="44"/>
        <end position="60"/>
    </location>
</feature>
<protein>
    <recommendedName>
        <fullName evidence="4">MFS transporter</fullName>
    </recommendedName>
</protein>
<dbReference type="InterPro" id="IPR036259">
    <property type="entry name" value="MFS_trans_sf"/>
</dbReference>
<feature type="transmembrane region" description="Helical" evidence="1">
    <location>
        <begin position="338"/>
        <end position="357"/>
    </location>
</feature>
<feature type="transmembrane region" description="Helical" evidence="1">
    <location>
        <begin position="213"/>
        <end position="234"/>
    </location>
</feature>
<evidence type="ECO:0000313" key="3">
    <source>
        <dbReference type="Proteomes" id="UP000654471"/>
    </source>
</evidence>
<dbReference type="Gene3D" id="1.20.1250.20">
    <property type="entry name" value="MFS general substrate transporter like domains"/>
    <property type="match status" value="1"/>
</dbReference>
<sequence>MKATFSTILLSSLGSTVLWLLLVPNFSAQTHSDGLVGLLGMERQVLGVVGALMVGVWADRGRIGRKFALLQGMQLALAVVFLLLTWLGTAGPDFVLVWTALRFTLVGASSVLAYRLLADASGSSAQGAVLQMVTSPQGAMVFAAVICAAVPAWTAHTLVAALLFDIASSALVIWLLLSRPEHGEGEFGFEWHHVVSRGAAAVRSYWLPELWPWNLIQIVFLVSLSGMMVYASVIAEAQTLVPTGIAFSGAWFFYGLAFWLTAPLLRNPERSRRWALLFAGVLIASGVAGALAGHSSFPVHMALYVVLTFVNAYWIHFTNARILEPAPAARIGQIRASMIFYLGLVFGIGEQLVGLLLERQSGLLLLGLAHVVGGIALAGSLFAIRTRTRRRTLVPAG</sequence>
<name>A0ABQ2VA35_9ACTN</name>
<dbReference type="RefSeq" id="WP_189302431.1">
    <property type="nucleotide sequence ID" value="NZ_BMRP01000015.1"/>
</dbReference>
<organism evidence="2 3">
    <name type="scientific">Streptomyces albospinus</name>
    <dbReference type="NCBI Taxonomy" id="285515"/>
    <lineage>
        <taxon>Bacteria</taxon>
        <taxon>Bacillati</taxon>
        <taxon>Actinomycetota</taxon>
        <taxon>Actinomycetes</taxon>
        <taxon>Kitasatosporales</taxon>
        <taxon>Streptomycetaceae</taxon>
        <taxon>Streptomyces</taxon>
    </lineage>
</organism>
<dbReference type="EMBL" id="BMRP01000015">
    <property type="protein sequence ID" value="GGU72849.1"/>
    <property type="molecule type" value="Genomic_DNA"/>
</dbReference>
<feature type="transmembrane region" description="Helical" evidence="1">
    <location>
        <begin position="67"/>
        <end position="89"/>
    </location>
</feature>
<keyword evidence="1" id="KW-0812">Transmembrane</keyword>
<proteinExistence type="predicted"/>
<feature type="transmembrane region" description="Helical" evidence="1">
    <location>
        <begin position="129"/>
        <end position="152"/>
    </location>
</feature>
<evidence type="ECO:0008006" key="4">
    <source>
        <dbReference type="Google" id="ProtNLM"/>
    </source>
</evidence>